<name>A0ABS4FRF7_9BACL</name>
<protein>
    <recommendedName>
        <fullName evidence="3">Amino acid transporter</fullName>
    </recommendedName>
</protein>
<dbReference type="Proteomes" id="UP001519272">
    <property type="component" value="Unassembled WGS sequence"/>
</dbReference>
<evidence type="ECO:0000313" key="2">
    <source>
        <dbReference type="Proteomes" id="UP001519272"/>
    </source>
</evidence>
<sequence length="173" mass="19376">MDMNHLLLVTAQLESSNIMYALGGSGMLLSLGLTDTVNDWDIMTDTPKEQILKALQHFTIKETTGAEYPFGTEYKLAIHGDDPQVEILGKFAIYNDQQLCNIPTIPATIWQGVQVSAPEVWYVAYALMERTAKADLLLEYLKGKPANKDVINQLMKEPLPEFIAKQLECISRT</sequence>
<evidence type="ECO:0000313" key="1">
    <source>
        <dbReference type="EMBL" id="MBP1905167.1"/>
    </source>
</evidence>
<keyword evidence="2" id="KW-1185">Reference proteome</keyword>
<accession>A0ABS4FRF7</accession>
<dbReference type="InterPro" id="IPR043519">
    <property type="entry name" value="NT_sf"/>
</dbReference>
<evidence type="ECO:0008006" key="3">
    <source>
        <dbReference type="Google" id="ProtNLM"/>
    </source>
</evidence>
<reference evidence="1 2" key="1">
    <citation type="submission" date="2021-03" db="EMBL/GenBank/DDBJ databases">
        <title>Genomic Encyclopedia of Type Strains, Phase IV (KMG-IV): sequencing the most valuable type-strain genomes for metagenomic binning, comparative biology and taxonomic classification.</title>
        <authorList>
            <person name="Goeker M."/>
        </authorList>
    </citation>
    <scope>NUCLEOTIDE SEQUENCE [LARGE SCALE GENOMIC DNA]</scope>
    <source>
        <strain evidence="1 2">DSM 14349</strain>
    </source>
</reference>
<dbReference type="Gene3D" id="3.30.460.40">
    <property type="match status" value="1"/>
</dbReference>
<proteinExistence type="predicted"/>
<comment type="caution">
    <text evidence="1">The sequence shown here is derived from an EMBL/GenBank/DDBJ whole genome shotgun (WGS) entry which is preliminary data.</text>
</comment>
<dbReference type="EMBL" id="JAGGKG010000007">
    <property type="protein sequence ID" value="MBP1905167.1"/>
    <property type="molecule type" value="Genomic_DNA"/>
</dbReference>
<dbReference type="RefSeq" id="WP_210088808.1">
    <property type="nucleotide sequence ID" value="NZ_JAGGKG010000007.1"/>
</dbReference>
<organism evidence="1 2">
    <name type="scientific">Paenibacillus turicensis</name>
    <dbReference type="NCBI Taxonomy" id="160487"/>
    <lineage>
        <taxon>Bacteria</taxon>
        <taxon>Bacillati</taxon>
        <taxon>Bacillota</taxon>
        <taxon>Bacilli</taxon>
        <taxon>Bacillales</taxon>
        <taxon>Paenibacillaceae</taxon>
        <taxon>Paenibacillus</taxon>
    </lineage>
</organism>
<dbReference type="SUPFAM" id="SSF81301">
    <property type="entry name" value="Nucleotidyltransferase"/>
    <property type="match status" value="1"/>
</dbReference>
<gene>
    <name evidence="1" type="ORF">J2Z32_001795</name>
</gene>